<reference evidence="3" key="1">
    <citation type="journal article" date="2017" name="Nat. Ecol. Evol.">
        <title>Genome expansion and lineage-specific genetic innovations in the forest pathogenic fungi Armillaria.</title>
        <authorList>
            <person name="Sipos G."/>
            <person name="Prasanna A.N."/>
            <person name="Walter M.C."/>
            <person name="O'Connor E."/>
            <person name="Balint B."/>
            <person name="Krizsan K."/>
            <person name="Kiss B."/>
            <person name="Hess J."/>
            <person name="Varga T."/>
            <person name="Slot J."/>
            <person name="Riley R."/>
            <person name="Boka B."/>
            <person name="Rigling D."/>
            <person name="Barry K."/>
            <person name="Lee J."/>
            <person name="Mihaltcheva S."/>
            <person name="LaButti K."/>
            <person name="Lipzen A."/>
            <person name="Waldron R."/>
            <person name="Moloney N.M."/>
            <person name="Sperisen C."/>
            <person name="Kredics L."/>
            <person name="Vagvoelgyi C."/>
            <person name="Patrignani A."/>
            <person name="Fitzpatrick D."/>
            <person name="Nagy I."/>
            <person name="Doyle S."/>
            <person name="Anderson J.B."/>
            <person name="Grigoriev I.V."/>
            <person name="Gueldener U."/>
            <person name="Muensterkoetter M."/>
            <person name="Nagy L.G."/>
        </authorList>
    </citation>
    <scope>NUCLEOTIDE SEQUENCE [LARGE SCALE GENOMIC DNA]</scope>
    <source>
        <strain evidence="3">C18/9</strain>
    </source>
</reference>
<name>A0A284R7H1_ARMOS</name>
<evidence type="ECO:0000313" key="3">
    <source>
        <dbReference type="Proteomes" id="UP000219338"/>
    </source>
</evidence>
<keyword evidence="1" id="KW-0472">Membrane</keyword>
<dbReference type="EMBL" id="FUEG01000005">
    <property type="protein sequence ID" value="SJL04653.1"/>
    <property type="molecule type" value="Genomic_DNA"/>
</dbReference>
<keyword evidence="3" id="KW-1185">Reference proteome</keyword>
<evidence type="ECO:0000256" key="1">
    <source>
        <dbReference type="SAM" id="Phobius"/>
    </source>
</evidence>
<feature type="transmembrane region" description="Helical" evidence="1">
    <location>
        <begin position="84"/>
        <end position="107"/>
    </location>
</feature>
<dbReference type="Proteomes" id="UP000219338">
    <property type="component" value="Unassembled WGS sequence"/>
</dbReference>
<keyword evidence="1" id="KW-0812">Transmembrane</keyword>
<dbReference type="OMA" id="WCMVSAS"/>
<gene>
    <name evidence="2" type="ORF">ARMOST_08021</name>
</gene>
<evidence type="ECO:0000313" key="2">
    <source>
        <dbReference type="EMBL" id="SJL04653.1"/>
    </source>
</evidence>
<keyword evidence="1" id="KW-1133">Transmembrane helix</keyword>
<sequence>MTFNYTSLSGKDCILFALYPGHGPRDPFAQSEPFSVNPADRTSTWTAFELSLPTSGTAASVSGNIPASKTASCVPPKTVSRARAIVGSVFGFLAIWCMVSASIWIMIRRRKGMMLTGMPFCRPLPTTPTPFPLYSSNTVFLQSDGTQAQSKVSRAHVPGENVRMREEIKALEKRIRRMEARYGISPPPSYRSA</sequence>
<organism evidence="2 3">
    <name type="scientific">Armillaria ostoyae</name>
    <name type="common">Armillaria root rot fungus</name>
    <dbReference type="NCBI Taxonomy" id="47428"/>
    <lineage>
        <taxon>Eukaryota</taxon>
        <taxon>Fungi</taxon>
        <taxon>Dikarya</taxon>
        <taxon>Basidiomycota</taxon>
        <taxon>Agaricomycotina</taxon>
        <taxon>Agaricomycetes</taxon>
        <taxon>Agaricomycetidae</taxon>
        <taxon>Agaricales</taxon>
        <taxon>Marasmiineae</taxon>
        <taxon>Physalacriaceae</taxon>
        <taxon>Armillaria</taxon>
    </lineage>
</organism>
<dbReference type="AlphaFoldDB" id="A0A284R7H1"/>
<proteinExistence type="predicted"/>
<dbReference type="OrthoDB" id="2968595at2759"/>
<accession>A0A284R7H1</accession>
<protein>
    <submittedName>
        <fullName evidence="2">Uncharacterized protein</fullName>
    </submittedName>
</protein>